<reference evidence="1" key="1">
    <citation type="submission" date="2022-02" db="EMBL/GenBank/DDBJ databases">
        <title>Plant Genome Project.</title>
        <authorList>
            <person name="Zhang R.-G."/>
        </authorList>
    </citation>
    <scope>NUCLEOTIDE SEQUENCE</scope>
    <source>
        <strain evidence="1">AT1</strain>
    </source>
</reference>
<evidence type="ECO:0000313" key="2">
    <source>
        <dbReference type="Proteomes" id="UP001062846"/>
    </source>
</evidence>
<organism evidence="1 2">
    <name type="scientific">Rhododendron molle</name>
    <name type="common">Chinese azalea</name>
    <name type="synonym">Azalea mollis</name>
    <dbReference type="NCBI Taxonomy" id="49168"/>
    <lineage>
        <taxon>Eukaryota</taxon>
        <taxon>Viridiplantae</taxon>
        <taxon>Streptophyta</taxon>
        <taxon>Embryophyta</taxon>
        <taxon>Tracheophyta</taxon>
        <taxon>Spermatophyta</taxon>
        <taxon>Magnoliopsida</taxon>
        <taxon>eudicotyledons</taxon>
        <taxon>Gunneridae</taxon>
        <taxon>Pentapetalae</taxon>
        <taxon>asterids</taxon>
        <taxon>Ericales</taxon>
        <taxon>Ericaceae</taxon>
        <taxon>Ericoideae</taxon>
        <taxon>Rhodoreae</taxon>
        <taxon>Rhododendron</taxon>
    </lineage>
</organism>
<dbReference type="Proteomes" id="UP001062846">
    <property type="component" value="Chromosome 1"/>
</dbReference>
<dbReference type="EMBL" id="CM046388">
    <property type="protein sequence ID" value="KAI8571869.1"/>
    <property type="molecule type" value="Genomic_DNA"/>
</dbReference>
<sequence>MRSGYAKRLPRRVCIALQLQSCFLIGRSESLITYIKGPLGSEIKETKHIKIHILSHPLKPRNSAEILSQTLPSKVLTFRRQPSINPTIKPRSSNPNPRLFKGANKLITIDPKQSSN</sequence>
<accession>A0ACC0Q3M6</accession>
<evidence type="ECO:0000313" key="1">
    <source>
        <dbReference type="EMBL" id="KAI8571869.1"/>
    </source>
</evidence>
<name>A0ACC0Q3M6_RHOML</name>
<proteinExistence type="predicted"/>
<protein>
    <submittedName>
        <fullName evidence="1">Uncharacterized protein</fullName>
    </submittedName>
</protein>
<keyword evidence="2" id="KW-1185">Reference proteome</keyword>
<comment type="caution">
    <text evidence="1">The sequence shown here is derived from an EMBL/GenBank/DDBJ whole genome shotgun (WGS) entry which is preliminary data.</text>
</comment>
<gene>
    <name evidence="1" type="ORF">RHMOL_Rhmol01G0153200</name>
</gene>